<dbReference type="PATRIC" id="fig|264450.4.peg.3484"/>
<dbReference type="EMBL" id="LJQD01000210">
    <property type="protein sequence ID" value="KPW96693.1"/>
    <property type="molecule type" value="Genomic_DNA"/>
</dbReference>
<accession>A0A0P9NE29</accession>
<dbReference type="AlphaFoldDB" id="A0A0P9NE29"/>
<sequence length="76" mass="9015">MIYNNLQGTQLTTKQRHILDQQRHVKQFMNPVLTQQVAETLAVIEVRKEQGVKPERIWFKDREEKGTTSIAEWMGY</sequence>
<organism evidence="1 2">
    <name type="scientific">Pseudomonas syringae pv. castaneae</name>
    <dbReference type="NCBI Taxonomy" id="264450"/>
    <lineage>
        <taxon>Bacteria</taxon>
        <taxon>Pseudomonadati</taxon>
        <taxon>Pseudomonadota</taxon>
        <taxon>Gammaproteobacteria</taxon>
        <taxon>Pseudomonadales</taxon>
        <taxon>Pseudomonadaceae</taxon>
        <taxon>Pseudomonas</taxon>
        <taxon>Pseudomonas syringae</taxon>
    </lineage>
</organism>
<reference evidence="1 2" key="1">
    <citation type="submission" date="2015-09" db="EMBL/GenBank/DDBJ databases">
        <title>Genome announcement of multiple Pseudomonas syringae strains.</title>
        <authorList>
            <person name="Thakur S."/>
            <person name="Wang P.W."/>
            <person name="Gong Y."/>
            <person name="Weir B.S."/>
            <person name="Guttman D.S."/>
        </authorList>
    </citation>
    <scope>NUCLEOTIDE SEQUENCE [LARGE SCALE GENOMIC DNA]</scope>
    <source>
        <strain evidence="1 2">ICMP9419</strain>
    </source>
</reference>
<gene>
    <name evidence="1" type="ORF">ALO79_200039</name>
</gene>
<dbReference type="Proteomes" id="UP000050381">
    <property type="component" value="Unassembled WGS sequence"/>
</dbReference>
<protein>
    <submittedName>
        <fullName evidence="1">Terminase</fullName>
    </submittedName>
</protein>
<dbReference type="RefSeq" id="WP_057431617.1">
    <property type="nucleotide sequence ID" value="NZ_LIIH01000040.1"/>
</dbReference>
<evidence type="ECO:0000313" key="1">
    <source>
        <dbReference type="EMBL" id="KPW96693.1"/>
    </source>
</evidence>
<comment type="caution">
    <text evidence="1">The sequence shown here is derived from an EMBL/GenBank/DDBJ whole genome shotgun (WGS) entry which is preliminary data.</text>
</comment>
<name>A0A0P9NE29_PSESX</name>
<evidence type="ECO:0000313" key="2">
    <source>
        <dbReference type="Proteomes" id="UP000050381"/>
    </source>
</evidence>
<proteinExistence type="predicted"/>